<evidence type="ECO:0000313" key="1">
    <source>
        <dbReference type="EMBL" id="GAJ23301.1"/>
    </source>
</evidence>
<reference evidence="1" key="1">
    <citation type="journal article" date="2014" name="Front. Microbiol.">
        <title>High frequency of phylogenetically diverse reductive dehalogenase-homologous genes in deep subseafloor sedimentary metagenomes.</title>
        <authorList>
            <person name="Kawai M."/>
            <person name="Futagami T."/>
            <person name="Toyoda A."/>
            <person name="Takaki Y."/>
            <person name="Nishi S."/>
            <person name="Hori S."/>
            <person name="Arai W."/>
            <person name="Tsubouchi T."/>
            <person name="Morono Y."/>
            <person name="Uchiyama I."/>
            <person name="Ito T."/>
            <person name="Fujiyama A."/>
            <person name="Inagaki F."/>
            <person name="Takami H."/>
        </authorList>
    </citation>
    <scope>NUCLEOTIDE SEQUENCE</scope>
    <source>
        <strain evidence="1">Expedition CK06-06</strain>
    </source>
</reference>
<sequence length="49" mass="5564">TLSSTREKFCGLQRPDRIAAWLRFDWPGEPQKTMTALAYNPFYGCAGVL</sequence>
<dbReference type="AlphaFoldDB" id="X1VX01"/>
<organism evidence="1">
    <name type="scientific">marine sediment metagenome</name>
    <dbReference type="NCBI Taxonomy" id="412755"/>
    <lineage>
        <taxon>unclassified sequences</taxon>
        <taxon>metagenomes</taxon>
        <taxon>ecological metagenomes</taxon>
    </lineage>
</organism>
<feature type="non-terminal residue" evidence="1">
    <location>
        <position position="1"/>
    </location>
</feature>
<dbReference type="EMBL" id="BARW01041236">
    <property type="protein sequence ID" value="GAJ23301.1"/>
    <property type="molecule type" value="Genomic_DNA"/>
</dbReference>
<gene>
    <name evidence="1" type="ORF">S12H4_61868</name>
</gene>
<proteinExistence type="predicted"/>
<accession>X1VX01</accession>
<protein>
    <submittedName>
        <fullName evidence="1">Uncharacterized protein</fullName>
    </submittedName>
</protein>
<name>X1VX01_9ZZZZ</name>
<comment type="caution">
    <text evidence="1">The sequence shown here is derived from an EMBL/GenBank/DDBJ whole genome shotgun (WGS) entry which is preliminary data.</text>
</comment>